<accession>A0A2N1MVW8</accession>
<proteinExistence type="predicted"/>
<reference evidence="2 3" key="1">
    <citation type="submission" date="2016-04" db="EMBL/GenBank/DDBJ databases">
        <title>Genome analyses suggest a sexual origin of heterokaryosis in a supposedly ancient asexual fungus.</title>
        <authorList>
            <person name="Ropars J."/>
            <person name="Sedzielewska K."/>
            <person name="Noel J."/>
            <person name="Charron P."/>
            <person name="Farinelli L."/>
            <person name="Marton T."/>
            <person name="Kruger M."/>
            <person name="Pelin A."/>
            <person name="Brachmann A."/>
            <person name="Corradi N."/>
        </authorList>
    </citation>
    <scope>NUCLEOTIDE SEQUENCE [LARGE SCALE GENOMIC DNA]</scope>
    <source>
        <strain evidence="2 3">C2</strain>
    </source>
</reference>
<evidence type="ECO:0000313" key="3">
    <source>
        <dbReference type="Proteomes" id="UP000233469"/>
    </source>
</evidence>
<dbReference type="Proteomes" id="UP000233469">
    <property type="component" value="Unassembled WGS sequence"/>
</dbReference>
<keyword evidence="1" id="KW-0812">Transmembrane</keyword>
<keyword evidence="1" id="KW-0472">Membrane</keyword>
<evidence type="ECO:0000256" key="1">
    <source>
        <dbReference type="SAM" id="Phobius"/>
    </source>
</evidence>
<dbReference type="EMBL" id="LLXL01001197">
    <property type="protein sequence ID" value="PKK65781.1"/>
    <property type="molecule type" value="Genomic_DNA"/>
</dbReference>
<keyword evidence="1" id="KW-1133">Transmembrane helix</keyword>
<gene>
    <name evidence="2" type="ORF">RhiirC2_54511</name>
</gene>
<organism evidence="2 3">
    <name type="scientific">Rhizophagus irregularis</name>
    <dbReference type="NCBI Taxonomy" id="588596"/>
    <lineage>
        <taxon>Eukaryota</taxon>
        <taxon>Fungi</taxon>
        <taxon>Fungi incertae sedis</taxon>
        <taxon>Mucoromycota</taxon>
        <taxon>Glomeromycotina</taxon>
        <taxon>Glomeromycetes</taxon>
        <taxon>Glomerales</taxon>
        <taxon>Glomeraceae</taxon>
        <taxon>Rhizophagus</taxon>
    </lineage>
</organism>
<sequence length="53" mass="6463">MDKLFYLFSLRIRMPKSLCNVSSFNRRIILINLLIVLTMKFNIWLHFYIILEA</sequence>
<name>A0A2N1MVW8_9GLOM</name>
<evidence type="ECO:0000313" key="2">
    <source>
        <dbReference type="EMBL" id="PKK65781.1"/>
    </source>
</evidence>
<reference evidence="2 3" key="2">
    <citation type="submission" date="2017-10" db="EMBL/GenBank/DDBJ databases">
        <title>Extensive intraspecific genome diversity in a model arbuscular mycorrhizal fungus.</title>
        <authorList>
            <person name="Chen E.C.H."/>
            <person name="Morin E."/>
            <person name="Baudet D."/>
            <person name="Noel J."/>
            <person name="Ndikumana S."/>
            <person name="Charron P."/>
            <person name="St-Onge C."/>
            <person name="Giorgi J."/>
            <person name="Grigoriev I.V."/>
            <person name="Roux C."/>
            <person name="Martin F.M."/>
            <person name="Corradi N."/>
        </authorList>
    </citation>
    <scope>NUCLEOTIDE SEQUENCE [LARGE SCALE GENOMIC DNA]</scope>
    <source>
        <strain evidence="2 3">C2</strain>
    </source>
</reference>
<feature type="transmembrane region" description="Helical" evidence="1">
    <location>
        <begin position="28"/>
        <end position="51"/>
    </location>
</feature>
<dbReference type="AlphaFoldDB" id="A0A2N1MVW8"/>
<protein>
    <submittedName>
        <fullName evidence="2">Uncharacterized protein</fullName>
    </submittedName>
</protein>
<comment type="caution">
    <text evidence="2">The sequence shown here is derived from an EMBL/GenBank/DDBJ whole genome shotgun (WGS) entry which is preliminary data.</text>
</comment>